<evidence type="ECO:0000256" key="1">
    <source>
        <dbReference type="ARBA" id="ARBA00022679"/>
    </source>
</evidence>
<name>A0AAV4TDC3_9ARAC</name>
<evidence type="ECO:0000256" key="3">
    <source>
        <dbReference type="ARBA" id="ARBA00022777"/>
    </source>
</evidence>
<comment type="caution">
    <text evidence="5">The sequence shown here is derived from an EMBL/GenBank/DDBJ whole genome shotgun (WGS) entry which is preliminary data.</text>
</comment>
<dbReference type="GO" id="GO:0016798">
    <property type="term" value="F:hydrolase activity, acting on glycosyl bonds"/>
    <property type="evidence" value="ECO:0007669"/>
    <property type="project" value="TreeGrafter"/>
</dbReference>
<dbReference type="PROSITE" id="PS00584">
    <property type="entry name" value="PFKB_KINASES_2"/>
    <property type="match status" value="1"/>
</dbReference>
<evidence type="ECO:0000256" key="2">
    <source>
        <dbReference type="ARBA" id="ARBA00022723"/>
    </source>
</evidence>
<dbReference type="InterPro" id="IPR011611">
    <property type="entry name" value="PfkB_dom"/>
</dbReference>
<dbReference type="Proteomes" id="UP001054837">
    <property type="component" value="Unassembled WGS sequence"/>
</dbReference>
<dbReference type="InterPro" id="IPR029056">
    <property type="entry name" value="Ribokinase-like"/>
</dbReference>
<protein>
    <submittedName>
        <fullName evidence="5">PfkB domain-containing protein</fullName>
    </submittedName>
</protein>
<keyword evidence="2" id="KW-0479">Metal-binding</keyword>
<organism evidence="5 6">
    <name type="scientific">Caerostris darwini</name>
    <dbReference type="NCBI Taxonomy" id="1538125"/>
    <lineage>
        <taxon>Eukaryota</taxon>
        <taxon>Metazoa</taxon>
        <taxon>Ecdysozoa</taxon>
        <taxon>Arthropoda</taxon>
        <taxon>Chelicerata</taxon>
        <taxon>Arachnida</taxon>
        <taxon>Araneae</taxon>
        <taxon>Araneomorphae</taxon>
        <taxon>Entelegynae</taxon>
        <taxon>Araneoidea</taxon>
        <taxon>Araneidae</taxon>
        <taxon>Caerostris</taxon>
    </lineage>
</organism>
<dbReference type="InterPro" id="IPR002173">
    <property type="entry name" value="Carboh/pur_kinase_PfkB_CS"/>
</dbReference>
<evidence type="ECO:0000259" key="4">
    <source>
        <dbReference type="Pfam" id="PF00294"/>
    </source>
</evidence>
<dbReference type="GO" id="GO:0005737">
    <property type="term" value="C:cytoplasm"/>
    <property type="evidence" value="ECO:0007669"/>
    <property type="project" value="TreeGrafter"/>
</dbReference>
<keyword evidence="1" id="KW-0808">Transferase</keyword>
<dbReference type="AlphaFoldDB" id="A0AAV4TDC3"/>
<keyword evidence="6" id="KW-1185">Reference proteome</keyword>
<dbReference type="Gene3D" id="3.40.1190.20">
    <property type="match status" value="1"/>
</dbReference>
<keyword evidence="3" id="KW-0418">Kinase</keyword>
<dbReference type="PANTHER" id="PTHR42909:SF1">
    <property type="entry name" value="CARBOHYDRATE KINASE PFKB DOMAIN-CONTAINING PROTEIN"/>
    <property type="match status" value="1"/>
</dbReference>
<dbReference type="GO" id="GO:0004730">
    <property type="term" value="F:pseudouridylate synthase activity"/>
    <property type="evidence" value="ECO:0007669"/>
    <property type="project" value="TreeGrafter"/>
</dbReference>
<evidence type="ECO:0000313" key="6">
    <source>
        <dbReference type="Proteomes" id="UP001054837"/>
    </source>
</evidence>
<dbReference type="GO" id="GO:0046872">
    <property type="term" value="F:metal ion binding"/>
    <property type="evidence" value="ECO:0007669"/>
    <property type="project" value="UniProtKB-KW"/>
</dbReference>
<reference evidence="5 6" key="1">
    <citation type="submission" date="2021-06" db="EMBL/GenBank/DDBJ databases">
        <title>Caerostris darwini draft genome.</title>
        <authorList>
            <person name="Kono N."/>
            <person name="Arakawa K."/>
        </authorList>
    </citation>
    <scope>NUCLEOTIDE SEQUENCE [LARGE SCALE GENOMIC DNA]</scope>
</reference>
<dbReference type="GO" id="GO:0006796">
    <property type="term" value="P:phosphate-containing compound metabolic process"/>
    <property type="evidence" value="ECO:0007669"/>
    <property type="project" value="UniProtKB-ARBA"/>
</dbReference>
<dbReference type="PANTHER" id="PTHR42909">
    <property type="entry name" value="ZGC:136858"/>
    <property type="match status" value="1"/>
</dbReference>
<dbReference type="EMBL" id="BPLQ01009263">
    <property type="protein sequence ID" value="GIY42852.1"/>
    <property type="molecule type" value="Genomic_DNA"/>
</dbReference>
<sequence>MRPFQASSKWRSALAYASPNLNELRVMHNAVFGTNFQLSEGLGNDVEKILTESLKLGVPLVDHELHTLVITLGPYGVLLITSLPEGSCFPTAKHSVPKDRIRALHYSAPKPGKIVSVSGAGDCFAGGMIGSILKGLHQEVCIRAGQRAALLSLHSHLAVPTTICPQTVSGFEESEPIVPTAVLL</sequence>
<feature type="domain" description="Carbohydrate kinase PfkB" evidence="4">
    <location>
        <begin position="16"/>
        <end position="158"/>
    </location>
</feature>
<dbReference type="GO" id="GO:0016301">
    <property type="term" value="F:kinase activity"/>
    <property type="evidence" value="ECO:0007669"/>
    <property type="project" value="UniProtKB-KW"/>
</dbReference>
<dbReference type="Pfam" id="PF00294">
    <property type="entry name" value="PfkB"/>
    <property type="match status" value="1"/>
</dbReference>
<gene>
    <name evidence="5" type="primary">AVEN_195022_1</name>
    <name evidence="5" type="ORF">CDAR_246771</name>
</gene>
<proteinExistence type="predicted"/>
<accession>A0AAV4TDC3</accession>
<evidence type="ECO:0000313" key="5">
    <source>
        <dbReference type="EMBL" id="GIY42852.1"/>
    </source>
</evidence>
<dbReference type="SUPFAM" id="SSF53613">
    <property type="entry name" value="Ribokinase-like"/>
    <property type="match status" value="1"/>
</dbReference>